<dbReference type="SUPFAM" id="SSF50249">
    <property type="entry name" value="Nucleic acid-binding proteins"/>
    <property type="match status" value="4"/>
</dbReference>
<feature type="binding site" evidence="8">
    <location>
        <position position="257"/>
    </location>
    <ligand>
        <name>(2E)-4-hydroxy-3-methylbut-2-enyl diphosphate</name>
        <dbReference type="ChEBI" id="CHEBI:128753"/>
    </ligand>
</feature>
<feature type="domain" description="S1 motif" evidence="10">
    <location>
        <begin position="365"/>
        <end position="434"/>
    </location>
</feature>
<feature type="binding site" evidence="8">
    <location>
        <position position="119"/>
    </location>
    <ligand>
        <name>isopentenyl diphosphate</name>
        <dbReference type="ChEBI" id="CHEBI:128769"/>
    </ligand>
</feature>
<reference evidence="11" key="1">
    <citation type="journal article" date="2014" name="Gene">
        <title>Genome-guided analysis of transformation efficiency and carbon dioxide assimilation by Moorella thermoacetica Y72.</title>
        <authorList>
            <person name="Tsukahara K."/>
            <person name="Kita A."/>
            <person name="Nakashimada Y."/>
            <person name="Hoshino T."/>
            <person name="Murakami K."/>
        </authorList>
    </citation>
    <scope>NUCLEOTIDE SEQUENCE [LARGE SCALE GENOMIC DNA]</scope>
    <source>
        <strain evidence="11">Y72</strain>
    </source>
</reference>
<dbReference type="CDD" id="cd13944">
    <property type="entry name" value="lytB_ispH"/>
    <property type="match status" value="1"/>
</dbReference>
<comment type="pathway">
    <text evidence="8">Isoprenoid biosynthesis; dimethylallyl diphosphate biosynthesis; dimethylallyl diphosphate from (2E)-4-hydroxy-3-methylbutenyl diphosphate: step 1/1.</text>
</comment>
<accession>A0A0S6UGL3</accession>
<dbReference type="GO" id="GO:0006412">
    <property type="term" value="P:translation"/>
    <property type="evidence" value="ECO:0007669"/>
    <property type="project" value="TreeGrafter"/>
</dbReference>
<dbReference type="GO" id="GO:0016114">
    <property type="term" value="P:terpenoid biosynthetic process"/>
    <property type="evidence" value="ECO:0007669"/>
    <property type="project" value="UniProtKB-UniRule"/>
</dbReference>
<comment type="cofactor">
    <cofactor evidence="8">
        <name>[4Fe-4S] cluster</name>
        <dbReference type="ChEBI" id="CHEBI:49883"/>
    </cofactor>
    <text evidence="8">Binds 1 [4Fe-4S] cluster per subunit.</text>
</comment>
<dbReference type="FunFam" id="2.40.50.140:FF:000051">
    <property type="entry name" value="RNA-binding transcriptional accessory protein"/>
    <property type="match status" value="1"/>
</dbReference>
<feature type="domain" description="S1 motif" evidence="10">
    <location>
        <begin position="538"/>
        <end position="606"/>
    </location>
</feature>
<keyword evidence="7" id="KW-0687">Ribonucleoprotein</keyword>
<dbReference type="Proteomes" id="UP000063718">
    <property type="component" value="Unassembled WGS sequence"/>
</dbReference>
<dbReference type="GO" id="GO:0019288">
    <property type="term" value="P:isopentenyl diphosphate biosynthetic process, methylerythritol 4-phosphate pathway"/>
    <property type="evidence" value="ECO:0007669"/>
    <property type="project" value="UniProtKB-UniRule"/>
</dbReference>
<feature type="compositionally biased region" description="Low complexity" evidence="9">
    <location>
        <begin position="315"/>
        <end position="327"/>
    </location>
</feature>
<feature type="domain" description="S1 motif" evidence="10">
    <location>
        <begin position="452"/>
        <end position="517"/>
    </location>
</feature>
<evidence type="ECO:0000256" key="5">
    <source>
        <dbReference type="ARBA" id="ARBA00023004"/>
    </source>
</evidence>
<keyword evidence="3 8" id="KW-0479">Metal-binding</keyword>
<dbReference type="GO" id="GO:0003735">
    <property type="term" value="F:structural constituent of ribosome"/>
    <property type="evidence" value="ECO:0007669"/>
    <property type="project" value="TreeGrafter"/>
</dbReference>
<feature type="binding site" evidence="8">
    <location>
        <position position="69"/>
    </location>
    <ligand>
        <name>isopentenyl diphosphate</name>
        <dbReference type="ChEBI" id="CHEBI:128769"/>
    </ligand>
</feature>
<feature type="binding site" evidence="8">
    <location>
        <position position="213"/>
    </location>
    <ligand>
        <name>dimethylallyl diphosphate</name>
        <dbReference type="ChEBI" id="CHEBI:57623"/>
    </ligand>
</feature>
<dbReference type="HAMAP" id="MF_00191">
    <property type="entry name" value="IspH"/>
    <property type="match status" value="1"/>
</dbReference>
<dbReference type="CDD" id="cd05688">
    <property type="entry name" value="S1_RPS1_repeat_ec3"/>
    <property type="match status" value="1"/>
</dbReference>
<keyword evidence="6 8" id="KW-0411">Iron-sulfur</keyword>
<feature type="binding site" evidence="8">
    <location>
        <position position="91"/>
    </location>
    <ligand>
        <name>[4Fe-4S] cluster</name>
        <dbReference type="ChEBI" id="CHEBI:49883"/>
    </ligand>
</feature>
<feature type="binding site" evidence="8">
    <location>
        <position position="215"/>
    </location>
    <ligand>
        <name>(2E)-4-hydroxy-3-methylbut-2-enyl diphosphate</name>
        <dbReference type="ChEBI" id="CHEBI:128753"/>
    </ligand>
</feature>
<dbReference type="GO" id="GO:0050992">
    <property type="term" value="P:dimethylallyl diphosphate biosynthetic process"/>
    <property type="evidence" value="ECO:0007669"/>
    <property type="project" value="UniProtKB-UniRule"/>
</dbReference>
<evidence type="ECO:0000256" key="7">
    <source>
        <dbReference type="ARBA" id="ARBA00023274"/>
    </source>
</evidence>
<organism evidence="11">
    <name type="scientific">Moorella thermoacetica Y72</name>
    <dbReference type="NCBI Taxonomy" id="1325331"/>
    <lineage>
        <taxon>Bacteria</taxon>
        <taxon>Bacillati</taxon>
        <taxon>Bacillota</taxon>
        <taxon>Clostridia</taxon>
        <taxon>Neomoorellales</taxon>
        <taxon>Neomoorellaceae</taxon>
        <taxon>Neomoorella</taxon>
    </lineage>
</organism>
<dbReference type="NCBIfam" id="NF000907">
    <property type="entry name" value="PRK00087.1"/>
    <property type="match status" value="1"/>
</dbReference>
<feature type="binding site" evidence="8">
    <location>
        <position position="213"/>
    </location>
    <ligand>
        <name>(2E)-4-hydroxy-3-methylbut-2-enyl diphosphate</name>
        <dbReference type="ChEBI" id="CHEBI:128753"/>
    </ligand>
</feature>
<comment type="function">
    <text evidence="8">Catalyzes the conversion of 1-hydroxy-2-methyl-2-(E)-butenyl 4-diphosphate (HMBPP) into a mixture of isopentenyl diphosphate (IPP) and dimethylallyl diphosphate (DMAPP). Acts in the terminal step of the DOXP/MEP pathway for isoprenoid precursor biosynthesis.</text>
</comment>
<feature type="binding site" evidence="8">
    <location>
        <position position="157"/>
    </location>
    <ligand>
        <name>(2E)-4-hydroxy-3-methylbut-2-enyl diphosphate</name>
        <dbReference type="ChEBI" id="CHEBI:128753"/>
    </ligand>
</feature>
<feature type="binding site" evidence="8">
    <location>
        <position position="215"/>
    </location>
    <ligand>
        <name>isopentenyl diphosphate</name>
        <dbReference type="ChEBI" id="CHEBI:128769"/>
    </ligand>
</feature>
<feature type="binding site" evidence="8">
    <location>
        <position position="185"/>
    </location>
    <ligand>
        <name>[4Fe-4S] cluster</name>
        <dbReference type="ChEBI" id="CHEBI:49883"/>
    </ligand>
</feature>
<feature type="binding site" evidence="8">
    <location>
        <position position="69"/>
    </location>
    <ligand>
        <name>dimethylallyl diphosphate</name>
        <dbReference type="ChEBI" id="CHEBI:57623"/>
    </ligand>
</feature>
<feature type="binding site" evidence="8">
    <location>
        <position position="257"/>
    </location>
    <ligand>
        <name>isopentenyl diphosphate</name>
        <dbReference type="ChEBI" id="CHEBI:128769"/>
    </ligand>
</feature>
<dbReference type="GO" id="GO:0046872">
    <property type="term" value="F:metal ion binding"/>
    <property type="evidence" value="ECO:0007669"/>
    <property type="project" value="UniProtKB-KW"/>
</dbReference>
<dbReference type="InterPro" id="IPR035104">
    <property type="entry name" value="Ribosomal_protein_S1-like"/>
</dbReference>
<evidence type="ECO:0000256" key="6">
    <source>
        <dbReference type="ARBA" id="ARBA00023014"/>
    </source>
</evidence>
<dbReference type="Gene3D" id="3.40.50.11270">
    <property type="match status" value="1"/>
</dbReference>
<feature type="binding site" evidence="8">
    <location>
        <position position="213"/>
    </location>
    <ligand>
        <name>isopentenyl diphosphate</name>
        <dbReference type="ChEBI" id="CHEBI:128769"/>
    </ligand>
</feature>
<feature type="region of interest" description="Disordered" evidence="9">
    <location>
        <begin position="280"/>
        <end position="352"/>
    </location>
</feature>
<comment type="catalytic activity">
    <reaction evidence="8">
        <text>isopentenyl diphosphate + 2 oxidized [2Fe-2S]-[ferredoxin] + H2O = (2E)-4-hydroxy-3-methylbut-2-enyl diphosphate + 2 reduced [2Fe-2S]-[ferredoxin] + 2 H(+)</text>
        <dbReference type="Rhea" id="RHEA:24488"/>
        <dbReference type="Rhea" id="RHEA-COMP:10000"/>
        <dbReference type="Rhea" id="RHEA-COMP:10001"/>
        <dbReference type="ChEBI" id="CHEBI:15377"/>
        <dbReference type="ChEBI" id="CHEBI:15378"/>
        <dbReference type="ChEBI" id="CHEBI:33737"/>
        <dbReference type="ChEBI" id="CHEBI:33738"/>
        <dbReference type="ChEBI" id="CHEBI:128753"/>
        <dbReference type="ChEBI" id="CHEBI:128769"/>
        <dbReference type="EC" id="1.17.7.4"/>
    </reaction>
</comment>
<evidence type="ECO:0000256" key="4">
    <source>
        <dbReference type="ARBA" id="ARBA00022980"/>
    </source>
</evidence>
<feature type="binding site" evidence="8">
    <location>
        <position position="12"/>
    </location>
    <ligand>
        <name>[4Fe-4S] cluster</name>
        <dbReference type="ChEBI" id="CHEBI:49883"/>
    </ligand>
</feature>
<dbReference type="GO" id="GO:0003729">
    <property type="term" value="F:mRNA binding"/>
    <property type="evidence" value="ECO:0007669"/>
    <property type="project" value="UniProtKB-ARBA"/>
</dbReference>
<dbReference type="GO" id="GO:0051539">
    <property type="term" value="F:4 iron, 4 sulfur cluster binding"/>
    <property type="evidence" value="ECO:0007669"/>
    <property type="project" value="UniProtKB-UniRule"/>
</dbReference>
<dbReference type="CDD" id="cd05687">
    <property type="entry name" value="S1_RPS1_repeat_ec1_hs1"/>
    <property type="match status" value="1"/>
</dbReference>
<feature type="binding site" evidence="8">
    <location>
        <position position="69"/>
    </location>
    <ligand>
        <name>(2E)-4-hydroxy-3-methylbut-2-enyl diphosphate</name>
        <dbReference type="ChEBI" id="CHEBI:128753"/>
    </ligand>
</feature>
<feature type="binding site" evidence="8">
    <location>
        <position position="215"/>
    </location>
    <ligand>
        <name>dimethylallyl diphosphate</name>
        <dbReference type="ChEBI" id="CHEBI:57623"/>
    </ligand>
</feature>
<proteinExistence type="inferred from homology"/>
<comment type="similarity">
    <text evidence="1">Belongs to the bacterial ribosomal protein bS1 family.</text>
</comment>
<dbReference type="NCBIfam" id="NF005208">
    <property type="entry name" value="PRK06676.1"/>
    <property type="match status" value="1"/>
</dbReference>
<protein>
    <recommendedName>
        <fullName evidence="8">4-hydroxy-3-methylbut-2-enyl diphosphate reductase</fullName>
        <shortName evidence="8">HMBPP reductase</shortName>
        <ecNumber evidence="8">1.17.7.4</ecNumber>
    </recommendedName>
</protein>
<keyword evidence="8" id="KW-0560">Oxidoreductase</keyword>
<keyword evidence="2 8" id="KW-0004">4Fe-4S</keyword>
<feature type="binding site" evidence="8">
    <location>
        <position position="37"/>
    </location>
    <ligand>
        <name>(2E)-4-hydroxy-3-methylbut-2-enyl diphosphate</name>
        <dbReference type="ChEBI" id="CHEBI:128753"/>
    </ligand>
</feature>
<dbReference type="CDD" id="cd04465">
    <property type="entry name" value="S1_RPS1_repeat_ec2_hs2"/>
    <property type="match status" value="1"/>
</dbReference>
<dbReference type="NCBIfam" id="TIGR00216">
    <property type="entry name" value="ispH_lytB"/>
    <property type="match status" value="1"/>
</dbReference>
<evidence type="ECO:0000256" key="9">
    <source>
        <dbReference type="SAM" id="MobiDB-lite"/>
    </source>
</evidence>
<evidence type="ECO:0000256" key="3">
    <source>
        <dbReference type="ARBA" id="ARBA00022723"/>
    </source>
</evidence>
<comment type="pathway">
    <text evidence="8">Isoprenoid biosynthesis; isopentenyl diphosphate biosynthesis via DXP pathway; isopentenyl diphosphate from 1-deoxy-D-xylulose 5-phosphate: step 6/6.</text>
</comment>
<feature type="binding site" evidence="8">
    <location>
        <position position="119"/>
    </location>
    <ligand>
        <name>dimethylallyl diphosphate</name>
        <dbReference type="ChEBI" id="CHEBI:57623"/>
    </ligand>
</feature>
<dbReference type="Gene3D" id="2.40.50.140">
    <property type="entry name" value="Nucleic acid-binding proteins"/>
    <property type="match status" value="4"/>
</dbReference>
<keyword evidence="4 11" id="KW-0689">Ribosomal protein</keyword>
<dbReference type="InterPro" id="IPR012340">
    <property type="entry name" value="NA-bd_OB-fold"/>
</dbReference>
<feature type="binding site" evidence="8">
    <location>
        <position position="37"/>
    </location>
    <ligand>
        <name>dimethylallyl diphosphate</name>
        <dbReference type="ChEBI" id="CHEBI:57623"/>
    </ligand>
</feature>
<dbReference type="PANTHER" id="PTHR10724:SF7">
    <property type="entry name" value="SMALL RIBOSOMAL SUBUNIT PROTEIN BS1C"/>
    <property type="match status" value="1"/>
</dbReference>
<feature type="binding site" evidence="8">
    <location>
        <position position="37"/>
    </location>
    <ligand>
        <name>isopentenyl diphosphate</name>
        <dbReference type="ChEBI" id="CHEBI:128769"/>
    </ligand>
</feature>
<dbReference type="GO" id="GO:0022627">
    <property type="term" value="C:cytosolic small ribosomal subunit"/>
    <property type="evidence" value="ECO:0007669"/>
    <property type="project" value="TreeGrafter"/>
</dbReference>
<dbReference type="InterPro" id="IPR003451">
    <property type="entry name" value="LytB/IspH"/>
</dbReference>
<dbReference type="UniPathway" id="UPA00059">
    <property type="reaction ID" value="UER00105"/>
</dbReference>
<dbReference type="RefSeq" id="WP_011392842.1">
    <property type="nucleotide sequence ID" value="NZ_DF238840.1"/>
</dbReference>
<dbReference type="PRINTS" id="PR00681">
    <property type="entry name" value="RIBOSOMALS1"/>
</dbReference>
<evidence type="ECO:0000256" key="1">
    <source>
        <dbReference type="ARBA" id="ARBA00006767"/>
    </source>
</evidence>
<dbReference type="Gene3D" id="3.40.1010.20">
    <property type="entry name" value="4-hydroxy-3-methylbut-2-enyl diphosphate reductase, catalytic domain"/>
    <property type="match status" value="2"/>
</dbReference>
<comment type="similarity">
    <text evidence="8">Belongs to the IspH family.</text>
</comment>
<dbReference type="PROSITE" id="PS50126">
    <property type="entry name" value="S1"/>
    <property type="match status" value="4"/>
</dbReference>
<evidence type="ECO:0000256" key="2">
    <source>
        <dbReference type="ARBA" id="ARBA00022485"/>
    </source>
</evidence>
<feature type="active site" description="Proton donor" evidence="8">
    <location>
        <position position="121"/>
    </location>
</feature>
<name>A0A0S6UGL3_NEOTH</name>
<dbReference type="EC" id="1.17.7.4" evidence="8"/>
<evidence type="ECO:0000313" key="11">
    <source>
        <dbReference type="EMBL" id="GAF27112.1"/>
    </source>
</evidence>
<dbReference type="Pfam" id="PF00575">
    <property type="entry name" value="S1"/>
    <property type="match status" value="4"/>
</dbReference>
<dbReference type="SMART" id="SM00316">
    <property type="entry name" value="S1"/>
    <property type="match status" value="4"/>
</dbReference>
<feature type="binding site" evidence="8">
    <location>
        <position position="257"/>
    </location>
    <ligand>
        <name>dimethylallyl diphosphate</name>
        <dbReference type="ChEBI" id="CHEBI:57623"/>
    </ligand>
</feature>
<comment type="catalytic activity">
    <reaction evidence="8">
        <text>dimethylallyl diphosphate + 2 oxidized [2Fe-2S]-[ferredoxin] + H2O = (2E)-4-hydroxy-3-methylbut-2-enyl diphosphate + 2 reduced [2Fe-2S]-[ferredoxin] + 2 H(+)</text>
        <dbReference type="Rhea" id="RHEA:24825"/>
        <dbReference type="Rhea" id="RHEA-COMP:10000"/>
        <dbReference type="Rhea" id="RHEA-COMP:10001"/>
        <dbReference type="ChEBI" id="CHEBI:15377"/>
        <dbReference type="ChEBI" id="CHEBI:15378"/>
        <dbReference type="ChEBI" id="CHEBI:33737"/>
        <dbReference type="ChEBI" id="CHEBI:33738"/>
        <dbReference type="ChEBI" id="CHEBI:57623"/>
        <dbReference type="ChEBI" id="CHEBI:128753"/>
        <dbReference type="EC" id="1.17.7.4"/>
    </reaction>
</comment>
<feature type="domain" description="S1 motif" evidence="10">
    <location>
        <begin position="623"/>
        <end position="692"/>
    </location>
</feature>
<evidence type="ECO:0000259" key="10">
    <source>
        <dbReference type="PROSITE" id="PS50126"/>
    </source>
</evidence>
<feature type="region of interest" description="Disordered" evidence="9">
    <location>
        <begin position="698"/>
        <end position="718"/>
    </location>
</feature>
<dbReference type="EMBL" id="DF238840">
    <property type="protein sequence ID" value="GAF27112.1"/>
    <property type="molecule type" value="Genomic_DNA"/>
</dbReference>
<dbReference type="PANTHER" id="PTHR10724">
    <property type="entry name" value="30S RIBOSOMAL PROTEIN S1"/>
    <property type="match status" value="1"/>
</dbReference>
<gene>
    <name evidence="8" type="primary">ispH</name>
    <name evidence="11" type="ORF">MTY_2453</name>
</gene>
<feature type="binding site" evidence="8">
    <location>
        <position position="119"/>
    </location>
    <ligand>
        <name>(2E)-4-hydroxy-3-methylbut-2-enyl diphosphate</name>
        <dbReference type="ChEBI" id="CHEBI:128753"/>
    </ligand>
</feature>
<dbReference type="Pfam" id="PF02401">
    <property type="entry name" value="LYTB"/>
    <property type="match status" value="1"/>
</dbReference>
<sequence>MEVIVADYAGFCFGVKRAVEKAREAPKPVASLGMLIHNRQVVDQLAREGVRPVASLDEVNCGRILIRSHGTTPETLVRARDKGLEIIDATCPYVKRAQHLAQKMAAEGYQVIIVGDAAHPEVQGMLGWAGPGAVVVPDKKAAAALPFHPRRAVLAQTTQPESRLEEVAAALRSNTDTLVVHNTVCQATHQRQEAAVRLARQVDVMVVVGGKESANTRHLAELCRATGTPTYHVERAGELCRQWFINTRRVGVTGGASTPAWIIEEVVGMLTGEEKIMVPEEEKEPVTTQEPVASGQPVAPAEPEGNPAITGPEGGAEPPAAEAAKSGAFGGQEGPGVAPGETGTPEEQRNEMQQITARMPELRRGNVVAGTVVQITDNEVMVDVGGKSEGVIPLNELSHRNVTDPHEVVAVGDTINVMVLRPENEEGHPVLSKRRADRRVAWEKLEEHLASGEEIQGEVIEVVKGGLLVDVGVRGFLPASLVERGYVEDLNAYLGQTLRLRVIELDRSKNKVVLSRKAILEEEYEKQRQATWNSLEVGQVRKGIVRRLTNFGAFVDLGGVDGLLHVSEISWGRVEHPRDALSEGQEIEVKILGIDREEGKVSLGRKQLLPNPWDTAAERYPVGTIVEGKILRLAPFGAFVEVEPGIEGLVHISQLADRHVDKPEDVVSIGDIIPVKVLGVDQQAQRMSLSLRQAIREKNRKQAKPAEKPAENQNESGVKLGDLFGDLFEANQSTNQ</sequence>
<keyword evidence="8" id="KW-0414">Isoprene biosynthesis</keyword>
<evidence type="ECO:0000256" key="8">
    <source>
        <dbReference type="HAMAP-Rule" id="MF_00191"/>
    </source>
</evidence>
<comment type="caution">
    <text evidence="8">Lacks conserved residue(s) required for the propagation of feature annotation.</text>
</comment>
<dbReference type="InterPro" id="IPR050437">
    <property type="entry name" value="Ribos_protein_bS1-like"/>
</dbReference>
<dbReference type="UniPathway" id="UPA00056">
    <property type="reaction ID" value="UER00097"/>
</dbReference>
<keyword evidence="5 8" id="KW-0408">Iron</keyword>
<dbReference type="InterPro" id="IPR003029">
    <property type="entry name" value="S1_domain"/>
</dbReference>
<dbReference type="GO" id="GO:0051745">
    <property type="term" value="F:4-hydroxy-3-methylbut-2-enyl diphosphate reductase activity"/>
    <property type="evidence" value="ECO:0007669"/>
    <property type="project" value="UniProtKB-UniRule"/>
</dbReference>
<dbReference type="AlphaFoldDB" id="A0A0S6UGL3"/>